<dbReference type="AlphaFoldDB" id="A0A2H3FRN9"/>
<comment type="caution">
    <text evidence="6">The sequence shown here is derived from an EMBL/GenBank/DDBJ whole genome shotgun (WGS) entry which is preliminary data.</text>
</comment>
<comment type="subcellular location">
    <subcellularLocation>
        <location evidence="1">Nucleus</location>
    </subcellularLocation>
</comment>
<gene>
    <name evidence="6" type="ORF">AU210_016361</name>
</gene>
<reference evidence="6 7" key="2">
    <citation type="journal article" date="2017" name="Sci. Rep.">
        <title>A mobile pathogenicity chromosome in Fusarium oxysporum for infection of multiple cucurbit species.</title>
        <authorList>
            <person name="van Dam P."/>
            <person name="Fokkens L."/>
            <person name="Ayukawa Y."/>
            <person name="van der Gragt M."/>
            <person name="Ter Horst A."/>
            <person name="Brankovics B."/>
            <person name="Houterman P.M."/>
            <person name="Arie T."/>
            <person name="Rep M."/>
        </authorList>
    </citation>
    <scope>NUCLEOTIDE SEQUENCE [LARGE SCALE GENOMIC DNA]</scope>
    <source>
        <strain evidence="6 7">Forc016</strain>
    </source>
</reference>
<dbReference type="EMBL" id="MABQ02000013">
    <property type="protein sequence ID" value="PCD21396.1"/>
    <property type="molecule type" value="Genomic_DNA"/>
</dbReference>
<name>A0A2H3FRN9_FUSOX</name>
<dbReference type="GO" id="GO:0005634">
    <property type="term" value="C:nucleus"/>
    <property type="evidence" value="ECO:0007669"/>
    <property type="project" value="UniProtKB-SubCell"/>
</dbReference>
<feature type="region of interest" description="Disordered" evidence="4">
    <location>
        <begin position="1"/>
        <end position="42"/>
    </location>
</feature>
<organism evidence="6 7">
    <name type="scientific">Fusarium oxysporum f. sp. radicis-cucumerinum</name>
    <dbReference type="NCBI Taxonomy" id="327505"/>
    <lineage>
        <taxon>Eukaryota</taxon>
        <taxon>Fungi</taxon>
        <taxon>Dikarya</taxon>
        <taxon>Ascomycota</taxon>
        <taxon>Pezizomycotina</taxon>
        <taxon>Sordariomycetes</taxon>
        <taxon>Hypocreomycetidae</taxon>
        <taxon>Hypocreales</taxon>
        <taxon>Nectriaceae</taxon>
        <taxon>Fusarium</taxon>
        <taxon>Fusarium oxysporum species complex</taxon>
    </lineage>
</organism>
<dbReference type="Proteomes" id="UP000219602">
    <property type="component" value="Unassembled WGS sequence"/>
</dbReference>
<accession>A0A2H3FRN9</accession>
<evidence type="ECO:0000256" key="3">
    <source>
        <dbReference type="ARBA" id="ARBA00023242"/>
    </source>
</evidence>
<dbReference type="Gene3D" id="2.40.50.40">
    <property type="match status" value="2"/>
</dbReference>
<comment type="subunit">
    <text evidence="2">Component of the NuA4 histone acetyltransferase complex.</text>
</comment>
<dbReference type="SMART" id="SM00300">
    <property type="entry name" value="ChSh"/>
    <property type="match status" value="2"/>
</dbReference>
<dbReference type="SUPFAM" id="SSF54160">
    <property type="entry name" value="Chromo domain-like"/>
    <property type="match status" value="2"/>
</dbReference>
<reference evidence="6 7" key="1">
    <citation type="journal article" date="2016" name="Environ. Microbiol.">
        <title>Effector profiles distinguish formae speciales of Fusarium oxysporum.</title>
        <authorList>
            <person name="van Dam P."/>
            <person name="Fokkens L."/>
            <person name="Schmidt S.M."/>
            <person name="Linmans J.H."/>
            <person name="Kistler H.C."/>
            <person name="Ma L.J."/>
            <person name="Rep M."/>
        </authorList>
    </citation>
    <scope>NUCLEOTIDE SEQUENCE [LARGE SCALE GENOMIC DNA]</scope>
    <source>
        <strain evidence="6 7">Forc016</strain>
    </source>
</reference>
<dbReference type="STRING" id="327505.A0A2H3FRN9"/>
<evidence type="ECO:0000256" key="2">
    <source>
        <dbReference type="ARBA" id="ARBA00011353"/>
    </source>
</evidence>
<proteinExistence type="predicted"/>
<keyword evidence="3" id="KW-0539">Nucleus</keyword>
<sequence length="281" mass="32560">MKSAPSSQPPAYALRSRRSTRERTGTPIEELDEEQSDGEGGPAIFEVDMISKHKRKECKLWFLARSREHGHHLNDSEPEEHFDECGKGILAQNIDAKHKISEESCGAVKARKRLPTGDEQQRTKRSKQCDTDMVWPTAVEKYISLSELSKVKTINGCDKDNAGRLEVHVTWSNGEQTKHDKEIIYERCPQKMLRYYEKNARIPIEEEKSKGNSRKRYSLPFGSWETKIEKIERLGKDPAGRPTFYVTWRDNTKKTMHDAETMYKKCPQMVLRFYEIHIVGT</sequence>
<protein>
    <recommendedName>
        <fullName evidence="5">Chromo shadow domain-containing protein</fullName>
    </recommendedName>
</protein>
<dbReference type="Pfam" id="PF01393">
    <property type="entry name" value="Chromo_shadow"/>
    <property type="match status" value="2"/>
</dbReference>
<evidence type="ECO:0000313" key="7">
    <source>
        <dbReference type="Proteomes" id="UP000219602"/>
    </source>
</evidence>
<dbReference type="InterPro" id="IPR016197">
    <property type="entry name" value="Chromo-like_dom_sf"/>
</dbReference>
<feature type="domain" description="Chromo shadow" evidence="5">
    <location>
        <begin position="143"/>
        <end position="207"/>
    </location>
</feature>
<feature type="domain" description="Chromo shadow" evidence="5">
    <location>
        <begin position="216"/>
        <end position="281"/>
    </location>
</feature>
<evidence type="ECO:0000313" key="6">
    <source>
        <dbReference type="EMBL" id="PCD21396.1"/>
    </source>
</evidence>
<evidence type="ECO:0000259" key="5">
    <source>
        <dbReference type="SMART" id="SM00300"/>
    </source>
</evidence>
<dbReference type="InterPro" id="IPR008251">
    <property type="entry name" value="Chromo_shadow_dom"/>
</dbReference>
<evidence type="ECO:0000256" key="4">
    <source>
        <dbReference type="SAM" id="MobiDB-lite"/>
    </source>
</evidence>
<evidence type="ECO:0000256" key="1">
    <source>
        <dbReference type="ARBA" id="ARBA00004123"/>
    </source>
</evidence>